<dbReference type="CTD" id="20194832"/>
<dbReference type="GeneID" id="20194832"/>
<evidence type="ECO:0000259" key="4">
    <source>
        <dbReference type="PROSITE" id="PS01031"/>
    </source>
</evidence>
<evidence type="ECO:0000256" key="2">
    <source>
        <dbReference type="RuleBase" id="RU003616"/>
    </source>
</evidence>
<dbReference type="GO" id="GO:0009408">
    <property type="term" value="P:response to heat"/>
    <property type="evidence" value="ECO:0000318"/>
    <property type="project" value="GO_Central"/>
</dbReference>
<dbReference type="eggNOG" id="KOG3591">
    <property type="taxonomic scope" value="Eukaryota"/>
</dbReference>
<dbReference type="PRINTS" id="PR00299">
    <property type="entry name" value="ACRYSTALLIN"/>
</dbReference>
<dbReference type="InterPro" id="IPR001436">
    <property type="entry name" value="Alpha-crystallin/sHSP_animal"/>
</dbReference>
<dbReference type="Gene3D" id="2.60.40.790">
    <property type="match status" value="2"/>
</dbReference>
<reference evidence="5 7" key="2">
    <citation type="journal article" date="2013" name="Nature">
        <title>Insights into bilaterian evolution from three spiralian genomes.</title>
        <authorList>
            <person name="Simakov O."/>
            <person name="Marletaz F."/>
            <person name="Cho S.J."/>
            <person name="Edsinger-Gonzales E."/>
            <person name="Havlak P."/>
            <person name="Hellsten U."/>
            <person name="Kuo D.H."/>
            <person name="Larsson T."/>
            <person name="Lv J."/>
            <person name="Arendt D."/>
            <person name="Savage R."/>
            <person name="Osoegawa K."/>
            <person name="de Jong P."/>
            <person name="Grimwood J."/>
            <person name="Chapman J.A."/>
            <person name="Shapiro H."/>
            <person name="Aerts A."/>
            <person name="Otillar R.P."/>
            <person name="Terry A.Y."/>
            <person name="Boore J.L."/>
            <person name="Grigoriev I.V."/>
            <person name="Lindberg D.R."/>
            <person name="Seaver E.C."/>
            <person name="Weisblat D.A."/>
            <person name="Putnam N.H."/>
            <person name="Rokhsar D.S."/>
        </authorList>
    </citation>
    <scope>NUCLEOTIDE SEQUENCE</scope>
</reference>
<dbReference type="SUPFAM" id="SSF49764">
    <property type="entry name" value="HSP20-like chaperones"/>
    <property type="match status" value="2"/>
</dbReference>
<dbReference type="GO" id="GO:0005737">
    <property type="term" value="C:cytoplasm"/>
    <property type="evidence" value="ECO:0000318"/>
    <property type="project" value="GO_Central"/>
</dbReference>
<dbReference type="OrthoDB" id="10060792at2759"/>
<gene>
    <name evidence="6" type="primary">20194832</name>
    <name evidence="5" type="ORF">HELRODRAFT_106514</name>
</gene>
<name>T1EE30_HELRO</name>
<dbReference type="Proteomes" id="UP000015101">
    <property type="component" value="Unassembled WGS sequence"/>
</dbReference>
<reference evidence="6" key="3">
    <citation type="submission" date="2015-06" db="UniProtKB">
        <authorList>
            <consortium name="EnsemblMetazoa"/>
        </authorList>
    </citation>
    <scope>IDENTIFICATION</scope>
</reference>
<dbReference type="GO" id="GO:0005634">
    <property type="term" value="C:nucleus"/>
    <property type="evidence" value="ECO:0000318"/>
    <property type="project" value="GO_Central"/>
</dbReference>
<evidence type="ECO:0000313" key="7">
    <source>
        <dbReference type="Proteomes" id="UP000015101"/>
    </source>
</evidence>
<dbReference type="EnsemblMetazoa" id="HelroT106514">
    <property type="protein sequence ID" value="HelroP106514"/>
    <property type="gene ID" value="HelroG106514"/>
</dbReference>
<proteinExistence type="inferred from homology"/>
<dbReference type="RefSeq" id="XP_009019605.1">
    <property type="nucleotide sequence ID" value="XM_009021357.1"/>
</dbReference>
<dbReference type="PROSITE" id="PS01031">
    <property type="entry name" value="SHSP"/>
    <property type="match status" value="2"/>
</dbReference>
<feature type="domain" description="SHSP" evidence="4">
    <location>
        <begin position="180"/>
        <end position="287"/>
    </location>
</feature>
<dbReference type="PANTHER" id="PTHR45640">
    <property type="entry name" value="HEAT SHOCK PROTEIN HSP-12.2-RELATED"/>
    <property type="match status" value="1"/>
</dbReference>
<keyword evidence="7" id="KW-1185">Reference proteome</keyword>
<dbReference type="AlphaFoldDB" id="T1EE30"/>
<dbReference type="GO" id="GO:0042026">
    <property type="term" value="P:protein refolding"/>
    <property type="evidence" value="ECO:0000318"/>
    <property type="project" value="GO_Central"/>
</dbReference>
<evidence type="ECO:0000313" key="5">
    <source>
        <dbReference type="EMBL" id="ESO02197.1"/>
    </source>
</evidence>
<accession>T1EE30</accession>
<dbReference type="EMBL" id="KB096742">
    <property type="protein sequence ID" value="ESO02197.1"/>
    <property type="molecule type" value="Genomic_DNA"/>
</dbReference>
<evidence type="ECO:0000256" key="1">
    <source>
        <dbReference type="PROSITE-ProRule" id="PRU00285"/>
    </source>
</evidence>
<reference evidence="7" key="1">
    <citation type="submission" date="2012-12" db="EMBL/GenBank/DDBJ databases">
        <authorList>
            <person name="Hellsten U."/>
            <person name="Grimwood J."/>
            <person name="Chapman J.A."/>
            <person name="Shapiro H."/>
            <person name="Aerts A."/>
            <person name="Otillar R.P."/>
            <person name="Terry A.Y."/>
            <person name="Boore J.L."/>
            <person name="Simakov O."/>
            <person name="Marletaz F."/>
            <person name="Cho S.-J."/>
            <person name="Edsinger-Gonzales E."/>
            <person name="Havlak P."/>
            <person name="Kuo D.-H."/>
            <person name="Larsson T."/>
            <person name="Lv J."/>
            <person name="Arendt D."/>
            <person name="Savage R."/>
            <person name="Osoegawa K."/>
            <person name="de Jong P."/>
            <person name="Lindberg D.R."/>
            <person name="Seaver E.C."/>
            <person name="Weisblat D.A."/>
            <person name="Putnam N.H."/>
            <person name="Grigoriev I.V."/>
            <person name="Rokhsar D.S."/>
        </authorList>
    </citation>
    <scope>NUCLEOTIDE SEQUENCE</scope>
</reference>
<dbReference type="GO" id="GO:0051082">
    <property type="term" value="F:unfolded protein binding"/>
    <property type="evidence" value="ECO:0000318"/>
    <property type="project" value="GO_Central"/>
</dbReference>
<dbReference type="HOGENOM" id="CLU_863941_0_0_1"/>
<dbReference type="InterPro" id="IPR008978">
    <property type="entry name" value="HSP20-like_chaperone"/>
</dbReference>
<feature type="region of interest" description="Disordered" evidence="3">
    <location>
        <begin position="25"/>
        <end position="44"/>
    </location>
</feature>
<protein>
    <recommendedName>
        <fullName evidence="4">SHSP domain-containing protein</fullName>
    </recommendedName>
</protein>
<dbReference type="InParanoid" id="T1EE30"/>
<evidence type="ECO:0000313" key="6">
    <source>
        <dbReference type="EnsemblMetazoa" id="HelroP106514"/>
    </source>
</evidence>
<sequence length="291" mass="32521">MQERMEQRRKEWDDDVSKLRMDFFRLKPDEMQTGSPGNSSSSSSLLEKMDLQGMFYDVKDGTKVFRVSFDVSQFSPDEINVKTQDNKLIVQAKHEEKGGDKTISREFSRQVDIPSNVDPLKLQSTLSKDGILQVEAPVCIPTYDTITSTVNSGNNLERTTTQHPVTFTDIKLSNIMPGLGSALDKDSCISEQEGKKIFRIAIDIGTDFVPDDLMVKTVDRKLSVHAKHQEVTATKTSCKEFSREFDLPDTVDPNTVTASLTAEGRLLLEAPVVTSGSTNQPPNVDIHFRSK</sequence>
<dbReference type="STRING" id="6412.T1EE30"/>
<dbReference type="OMA" id="NHIQATL"/>
<comment type="similarity">
    <text evidence="1 2">Belongs to the small heat shock protein (HSP20) family.</text>
</comment>
<dbReference type="CDD" id="cd06526">
    <property type="entry name" value="metazoan_ACD"/>
    <property type="match status" value="2"/>
</dbReference>
<dbReference type="EMBL" id="AMQM01000821">
    <property type="status" value="NOT_ANNOTATED_CDS"/>
    <property type="molecule type" value="Genomic_DNA"/>
</dbReference>
<dbReference type="KEGG" id="hro:HELRODRAFT_106514"/>
<dbReference type="Pfam" id="PF00011">
    <property type="entry name" value="HSP20"/>
    <property type="match status" value="2"/>
</dbReference>
<dbReference type="InterPro" id="IPR002068">
    <property type="entry name" value="A-crystallin/Hsp20_dom"/>
</dbReference>
<feature type="domain" description="SHSP" evidence="4">
    <location>
        <begin position="46"/>
        <end position="153"/>
    </location>
</feature>
<organism evidence="6 7">
    <name type="scientific">Helobdella robusta</name>
    <name type="common">Californian leech</name>
    <dbReference type="NCBI Taxonomy" id="6412"/>
    <lineage>
        <taxon>Eukaryota</taxon>
        <taxon>Metazoa</taxon>
        <taxon>Spiralia</taxon>
        <taxon>Lophotrochozoa</taxon>
        <taxon>Annelida</taxon>
        <taxon>Clitellata</taxon>
        <taxon>Hirudinea</taxon>
        <taxon>Rhynchobdellida</taxon>
        <taxon>Glossiphoniidae</taxon>
        <taxon>Helobdella</taxon>
    </lineage>
</organism>
<dbReference type="PANTHER" id="PTHR45640:SF26">
    <property type="entry name" value="RE23625P"/>
    <property type="match status" value="1"/>
</dbReference>
<evidence type="ECO:0000256" key="3">
    <source>
        <dbReference type="SAM" id="MobiDB-lite"/>
    </source>
</evidence>